<evidence type="ECO:0000313" key="2">
    <source>
        <dbReference type="Proteomes" id="UP000276133"/>
    </source>
</evidence>
<dbReference type="Proteomes" id="UP000276133">
    <property type="component" value="Unassembled WGS sequence"/>
</dbReference>
<proteinExistence type="predicted"/>
<gene>
    <name evidence="1" type="ORF">BpHYR1_008695</name>
</gene>
<keyword evidence="2" id="KW-1185">Reference proteome</keyword>
<evidence type="ECO:0000313" key="1">
    <source>
        <dbReference type="EMBL" id="RNA27881.1"/>
    </source>
</evidence>
<sequence length="89" mass="10396">MDLAGLDMFNSNSQFSHEKHLNLSKLGQFLKQECDQEQKTAQEIKSLTENWLETFLTIYHRSDVTPYIHAFVNHLHDLSSMSISWTILI</sequence>
<comment type="caution">
    <text evidence="1">The sequence shown here is derived from an EMBL/GenBank/DDBJ whole genome shotgun (WGS) entry which is preliminary data.</text>
</comment>
<name>A0A3M7RWD8_BRAPC</name>
<dbReference type="AlphaFoldDB" id="A0A3M7RWD8"/>
<organism evidence="1 2">
    <name type="scientific">Brachionus plicatilis</name>
    <name type="common">Marine rotifer</name>
    <name type="synonym">Brachionus muelleri</name>
    <dbReference type="NCBI Taxonomy" id="10195"/>
    <lineage>
        <taxon>Eukaryota</taxon>
        <taxon>Metazoa</taxon>
        <taxon>Spiralia</taxon>
        <taxon>Gnathifera</taxon>
        <taxon>Rotifera</taxon>
        <taxon>Eurotatoria</taxon>
        <taxon>Monogononta</taxon>
        <taxon>Pseudotrocha</taxon>
        <taxon>Ploima</taxon>
        <taxon>Brachionidae</taxon>
        <taxon>Brachionus</taxon>
    </lineage>
</organism>
<accession>A0A3M7RWD8</accession>
<reference evidence="1 2" key="1">
    <citation type="journal article" date="2018" name="Sci. Rep.">
        <title>Genomic signatures of local adaptation to the degree of environmental predictability in rotifers.</title>
        <authorList>
            <person name="Franch-Gras L."/>
            <person name="Hahn C."/>
            <person name="Garcia-Roger E.M."/>
            <person name="Carmona M.J."/>
            <person name="Serra M."/>
            <person name="Gomez A."/>
        </authorList>
    </citation>
    <scope>NUCLEOTIDE SEQUENCE [LARGE SCALE GENOMIC DNA]</scope>
    <source>
        <strain evidence="1">HYR1</strain>
    </source>
</reference>
<protein>
    <submittedName>
        <fullName evidence="1">Uncharacterized protein</fullName>
    </submittedName>
</protein>
<dbReference type="EMBL" id="REGN01002481">
    <property type="protein sequence ID" value="RNA27881.1"/>
    <property type="molecule type" value="Genomic_DNA"/>
</dbReference>
<dbReference type="OrthoDB" id="10037925at2759"/>